<evidence type="ECO:0000313" key="1">
    <source>
        <dbReference type="EMBL" id="KAI8017034.1"/>
    </source>
</evidence>
<proteinExistence type="predicted"/>
<keyword evidence="2" id="KW-1185">Reference proteome</keyword>
<dbReference type="EMBL" id="CM045759">
    <property type="protein sequence ID" value="KAI8017034.1"/>
    <property type="molecule type" value="Genomic_DNA"/>
</dbReference>
<name>A0ACC0HWE6_9ERIC</name>
<reference evidence="1 2" key="1">
    <citation type="journal article" date="2022" name="Plant J.">
        <title>Chromosome-level genome of Camellia lanceoleosa provides a valuable resource for understanding genome evolution and self-incompatibility.</title>
        <authorList>
            <person name="Gong W."/>
            <person name="Xiao S."/>
            <person name="Wang L."/>
            <person name="Liao Z."/>
            <person name="Chang Y."/>
            <person name="Mo W."/>
            <person name="Hu G."/>
            <person name="Li W."/>
            <person name="Zhao G."/>
            <person name="Zhu H."/>
            <person name="Hu X."/>
            <person name="Ji K."/>
            <person name="Xiang X."/>
            <person name="Song Q."/>
            <person name="Yuan D."/>
            <person name="Jin S."/>
            <person name="Zhang L."/>
        </authorList>
    </citation>
    <scope>NUCLEOTIDE SEQUENCE [LARGE SCALE GENOMIC DNA]</scope>
    <source>
        <strain evidence="1">SQ_2022a</strain>
    </source>
</reference>
<evidence type="ECO:0000313" key="2">
    <source>
        <dbReference type="Proteomes" id="UP001060215"/>
    </source>
</evidence>
<sequence>MRRNIKLKRANERRYLRVLMSFVAHVLVLAILDWLILDFARLVLIDESTQATEPECLIRLVLGVKQGLVVVPIWDSNRRQISRMLTASNLILILMEEAGCFFVVLKCVLAPVAAASATSALRIPTIGIGAETFCSGQVN</sequence>
<organism evidence="1 2">
    <name type="scientific">Camellia lanceoleosa</name>
    <dbReference type="NCBI Taxonomy" id="1840588"/>
    <lineage>
        <taxon>Eukaryota</taxon>
        <taxon>Viridiplantae</taxon>
        <taxon>Streptophyta</taxon>
        <taxon>Embryophyta</taxon>
        <taxon>Tracheophyta</taxon>
        <taxon>Spermatophyta</taxon>
        <taxon>Magnoliopsida</taxon>
        <taxon>eudicotyledons</taxon>
        <taxon>Gunneridae</taxon>
        <taxon>Pentapetalae</taxon>
        <taxon>asterids</taxon>
        <taxon>Ericales</taxon>
        <taxon>Theaceae</taxon>
        <taxon>Camellia</taxon>
    </lineage>
</organism>
<accession>A0ACC0HWE6</accession>
<comment type="caution">
    <text evidence="1">The sequence shown here is derived from an EMBL/GenBank/DDBJ whole genome shotgun (WGS) entry which is preliminary data.</text>
</comment>
<gene>
    <name evidence="1" type="ORF">LOK49_LG04G02601</name>
</gene>
<protein>
    <submittedName>
        <fullName evidence="1">Uncharacterized protein</fullName>
    </submittedName>
</protein>
<dbReference type="Proteomes" id="UP001060215">
    <property type="component" value="Chromosome 2"/>
</dbReference>